<dbReference type="Proteomes" id="UP000022910">
    <property type="component" value="Unassembled WGS sequence"/>
</dbReference>
<dbReference type="InterPro" id="IPR019410">
    <property type="entry name" value="Methyltransf_16"/>
</dbReference>
<dbReference type="STRING" id="1432141.A0A015NB17"/>
<dbReference type="AlphaFoldDB" id="A0A015NB17"/>
<dbReference type="OMA" id="AFFDIAN"/>
<dbReference type="PANTHER" id="PTHR14614">
    <property type="entry name" value="HEPATOCELLULAR CARCINOMA-ASSOCIATED ANTIGEN"/>
    <property type="match status" value="1"/>
</dbReference>
<comment type="caution">
    <text evidence="1">The sequence shown here is derived from an EMBL/GenBank/DDBJ whole genome shotgun (WGS) entry which is preliminary data.</text>
</comment>
<name>A0A015NB17_RHIIW</name>
<dbReference type="InterPro" id="IPR029063">
    <property type="entry name" value="SAM-dependent_MTases_sf"/>
</dbReference>
<dbReference type="EMBL" id="JEMT01012244">
    <property type="protein sequence ID" value="EXX76413.1"/>
    <property type="molecule type" value="Genomic_DNA"/>
</dbReference>
<accession>A0A015NB17</accession>
<dbReference type="HOGENOM" id="CLU_906567_0_0_1"/>
<proteinExistence type="predicted"/>
<protein>
    <submittedName>
        <fullName evidence="1">Uncharacterized protein</fullName>
    </submittedName>
</protein>
<dbReference type="Gene3D" id="3.40.50.150">
    <property type="entry name" value="Vaccinia Virus protein VP39"/>
    <property type="match status" value="1"/>
</dbReference>
<keyword evidence="2" id="KW-1185">Reference proteome</keyword>
<dbReference type="SUPFAM" id="SSF53335">
    <property type="entry name" value="S-adenosyl-L-methionine-dependent methyltransferases"/>
    <property type="match status" value="1"/>
</dbReference>
<evidence type="ECO:0000313" key="1">
    <source>
        <dbReference type="EMBL" id="EXX76413.1"/>
    </source>
</evidence>
<sequence>MSDISHPQHLSSSTSTKNTSTEIVLWKYDNPYANYKHDPERIFLLNGYTLRIHQKLDKIVKITQNTGNLVWDGAYVLSKYILYHLLNDFTFRENILEFNDTAPQKIRFLELGSGCGLVGLSAWILGGYVVCSELPGEEFEHTKLNIESNVKSILNQQKERFKLESNLKNESDLKVKHEKLEINLRSENIAVYPLNWEELPQDFPHLFPFDIILASEIFYLPHFYKPLIKMIKYFSCPITDNFKEKKGKRKTLVLGIYKDRGLGESAFFDIANKFGKMKVIWINNNWMLNEFNNYSQEYKMFWLIPFE</sequence>
<dbReference type="Pfam" id="PF10294">
    <property type="entry name" value="Methyltransf_16"/>
    <property type="match status" value="2"/>
</dbReference>
<reference evidence="1 2" key="1">
    <citation type="submission" date="2014-02" db="EMBL/GenBank/DDBJ databases">
        <title>Single nucleus genome sequencing reveals high similarity among nuclei of an endomycorrhizal fungus.</title>
        <authorList>
            <person name="Lin K."/>
            <person name="Geurts R."/>
            <person name="Zhang Z."/>
            <person name="Limpens E."/>
            <person name="Saunders D.G."/>
            <person name="Mu D."/>
            <person name="Pang E."/>
            <person name="Cao H."/>
            <person name="Cha H."/>
            <person name="Lin T."/>
            <person name="Zhou Q."/>
            <person name="Shang Y."/>
            <person name="Li Y."/>
            <person name="Ivanov S."/>
            <person name="Sharma T."/>
            <person name="Velzen R.V."/>
            <person name="Ruijter N.D."/>
            <person name="Aanen D.K."/>
            <person name="Win J."/>
            <person name="Kamoun S."/>
            <person name="Bisseling T."/>
            <person name="Huang S."/>
        </authorList>
    </citation>
    <scope>NUCLEOTIDE SEQUENCE [LARGE SCALE GENOMIC DNA]</scope>
    <source>
        <strain evidence="2">DAOM197198w</strain>
    </source>
</reference>
<organism evidence="1 2">
    <name type="scientific">Rhizophagus irregularis (strain DAOM 197198w)</name>
    <name type="common">Glomus intraradices</name>
    <dbReference type="NCBI Taxonomy" id="1432141"/>
    <lineage>
        <taxon>Eukaryota</taxon>
        <taxon>Fungi</taxon>
        <taxon>Fungi incertae sedis</taxon>
        <taxon>Mucoromycota</taxon>
        <taxon>Glomeromycotina</taxon>
        <taxon>Glomeromycetes</taxon>
        <taxon>Glomerales</taxon>
        <taxon>Glomeraceae</taxon>
        <taxon>Rhizophagus</taxon>
    </lineage>
</organism>
<gene>
    <name evidence="1" type="ORF">RirG_033410</name>
</gene>
<evidence type="ECO:0000313" key="2">
    <source>
        <dbReference type="Proteomes" id="UP000022910"/>
    </source>
</evidence>
<dbReference type="OrthoDB" id="407325at2759"/>